<sequence>MIAVKSMSVRANFKEWCRKVFNGETIIVSRPKNENVVMVSEKKYNELLKAKKNAEYLAMLDKSSAEAKAGGFIVKSLEELEGYEQG</sequence>
<accession>A0A173UZG8</accession>
<comment type="similarity">
    <text evidence="1 2">Belongs to the phD/YefM antitoxin family.</text>
</comment>
<evidence type="ECO:0000256" key="1">
    <source>
        <dbReference type="ARBA" id="ARBA00009981"/>
    </source>
</evidence>
<organism evidence="3 4">
    <name type="scientific">Eubacterium ramulus</name>
    <dbReference type="NCBI Taxonomy" id="39490"/>
    <lineage>
        <taxon>Bacteria</taxon>
        <taxon>Bacillati</taxon>
        <taxon>Bacillota</taxon>
        <taxon>Clostridia</taxon>
        <taxon>Eubacteriales</taxon>
        <taxon>Eubacteriaceae</taxon>
        <taxon>Eubacterium</taxon>
    </lineage>
</organism>
<dbReference type="STRING" id="39490.ERS852448_02387"/>
<dbReference type="EMBL" id="CYYA01000019">
    <property type="protein sequence ID" value="CUN20471.1"/>
    <property type="molecule type" value="Genomic_DNA"/>
</dbReference>
<dbReference type="InterPro" id="IPR036165">
    <property type="entry name" value="YefM-like_sf"/>
</dbReference>
<dbReference type="GeneID" id="97391473"/>
<dbReference type="SUPFAM" id="SSF143120">
    <property type="entry name" value="YefM-like"/>
    <property type="match status" value="1"/>
</dbReference>
<evidence type="ECO:0000256" key="2">
    <source>
        <dbReference type="RuleBase" id="RU362080"/>
    </source>
</evidence>
<gene>
    <name evidence="3" type="ORF">ERS852448_02387</name>
</gene>
<name>A0A173UZG8_EUBRA</name>
<evidence type="ECO:0000313" key="4">
    <source>
        <dbReference type="Proteomes" id="UP000095492"/>
    </source>
</evidence>
<dbReference type="InterPro" id="IPR006442">
    <property type="entry name" value="Antitoxin_Phd/YefM"/>
</dbReference>
<comment type="function">
    <text evidence="2">Antitoxin component of a type II toxin-antitoxin (TA) system.</text>
</comment>
<dbReference type="Gene3D" id="3.40.1620.10">
    <property type="entry name" value="YefM-like domain"/>
    <property type="match status" value="1"/>
</dbReference>
<dbReference type="OrthoDB" id="6427at2"/>
<dbReference type="Proteomes" id="UP000095492">
    <property type="component" value="Unassembled WGS sequence"/>
</dbReference>
<reference evidence="3 4" key="1">
    <citation type="submission" date="2015-09" db="EMBL/GenBank/DDBJ databases">
        <authorList>
            <consortium name="Pathogen Informatics"/>
        </authorList>
    </citation>
    <scope>NUCLEOTIDE SEQUENCE [LARGE SCALE GENOMIC DNA]</scope>
    <source>
        <strain evidence="3 4">2789STDY5608891</strain>
    </source>
</reference>
<proteinExistence type="inferred from homology"/>
<dbReference type="AlphaFoldDB" id="A0A173UZG8"/>
<dbReference type="Pfam" id="PF02604">
    <property type="entry name" value="PhdYeFM_antitox"/>
    <property type="match status" value="1"/>
</dbReference>
<dbReference type="RefSeq" id="WP_055290652.1">
    <property type="nucleotide sequence ID" value="NZ_CP173382.1"/>
</dbReference>
<protein>
    <recommendedName>
        <fullName evidence="2">Antitoxin</fullName>
    </recommendedName>
</protein>
<evidence type="ECO:0000313" key="3">
    <source>
        <dbReference type="EMBL" id="CUN20471.1"/>
    </source>
</evidence>